<keyword evidence="4" id="KW-0732">Signal</keyword>
<dbReference type="InterPro" id="IPR023765">
    <property type="entry name" value="SBP_5_CS"/>
</dbReference>
<dbReference type="EMBL" id="RJSF01000046">
    <property type="protein sequence ID" value="RNM12057.1"/>
    <property type="molecule type" value="Genomic_DNA"/>
</dbReference>
<dbReference type="Gene3D" id="3.10.105.10">
    <property type="entry name" value="Dipeptide-binding Protein, Domain 3"/>
    <property type="match status" value="1"/>
</dbReference>
<dbReference type="PROSITE" id="PS51318">
    <property type="entry name" value="TAT"/>
    <property type="match status" value="1"/>
</dbReference>
<dbReference type="InterPro" id="IPR030678">
    <property type="entry name" value="Peptide/Ni-bd"/>
</dbReference>
<keyword evidence="7" id="KW-1185">Reference proteome</keyword>
<comment type="subcellular location">
    <subcellularLocation>
        <location evidence="1">Cell membrane</location>
        <topology evidence="1">Lipid-anchor</topology>
    </subcellularLocation>
</comment>
<dbReference type="InterPro" id="IPR000914">
    <property type="entry name" value="SBP_5_dom"/>
</dbReference>
<dbReference type="AlphaFoldDB" id="A0A3N0GHZ1"/>
<dbReference type="GO" id="GO:0015833">
    <property type="term" value="P:peptide transport"/>
    <property type="evidence" value="ECO:0007669"/>
    <property type="project" value="TreeGrafter"/>
</dbReference>
<evidence type="ECO:0000313" key="7">
    <source>
        <dbReference type="Proteomes" id="UP000279994"/>
    </source>
</evidence>
<comment type="similarity">
    <text evidence="2">Belongs to the bacterial solute-binding protein 5 family.</text>
</comment>
<feature type="domain" description="Solute-binding protein family 5" evidence="5">
    <location>
        <begin position="110"/>
        <end position="445"/>
    </location>
</feature>
<name>A0A3N0GHZ1_9ACTN</name>
<dbReference type="PANTHER" id="PTHR30290:SF10">
    <property type="entry name" value="PERIPLASMIC OLIGOPEPTIDE-BINDING PROTEIN-RELATED"/>
    <property type="match status" value="1"/>
</dbReference>
<dbReference type="PIRSF" id="PIRSF002741">
    <property type="entry name" value="MppA"/>
    <property type="match status" value="1"/>
</dbReference>
<organism evidence="6 7">
    <name type="scientific">Nocardioides pocheonensis</name>
    <dbReference type="NCBI Taxonomy" id="661485"/>
    <lineage>
        <taxon>Bacteria</taxon>
        <taxon>Bacillati</taxon>
        <taxon>Actinomycetota</taxon>
        <taxon>Actinomycetes</taxon>
        <taxon>Propionibacteriales</taxon>
        <taxon>Nocardioidaceae</taxon>
        <taxon>Nocardioides</taxon>
    </lineage>
</organism>
<keyword evidence="3" id="KW-0813">Transport</keyword>
<reference evidence="6 7" key="1">
    <citation type="submission" date="2018-11" db="EMBL/GenBank/DDBJ databases">
        <authorList>
            <person name="Li F."/>
        </authorList>
    </citation>
    <scope>NUCLEOTIDE SEQUENCE [LARGE SCALE GENOMIC DNA]</scope>
    <source>
        <strain evidence="6 7">Gsoil 818</strain>
    </source>
</reference>
<evidence type="ECO:0000256" key="2">
    <source>
        <dbReference type="ARBA" id="ARBA00005695"/>
    </source>
</evidence>
<accession>A0A3N0GHZ1</accession>
<dbReference type="SUPFAM" id="SSF53850">
    <property type="entry name" value="Periplasmic binding protein-like II"/>
    <property type="match status" value="1"/>
</dbReference>
<evidence type="ECO:0000256" key="4">
    <source>
        <dbReference type="ARBA" id="ARBA00022729"/>
    </source>
</evidence>
<dbReference type="RefSeq" id="WP_123224637.1">
    <property type="nucleotide sequence ID" value="NZ_RJSF01000046.1"/>
</dbReference>
<dbReference type="InterPro" id="IPR039424">
    <property type="entry name" value="SBP_5"/>
</dbReference>
<proteinExistence type="inferred from homology"/>
<dbReference type="Gene3D" id="3.90.76.10">
    <property type="entry name" value="Dipeptide-binding Protein, Domain 1"/>
    <property type="match status" value="1"/>
</dbReference>
<evidence type="ECO:0000256" key="3">
    <source>
        <dbReference type="ARBA" id="ARBA00022448"/>
    </source>
</evidence>
<comment type="caution">
    <text evidence="6">The sequence shown here is derived from an EMBL/GenBank/DDBJ whole genome shotgun (WGS) entry which is preliminary data.</text>
</comment>
<evidence type="ECO:0000259" key="5">
    <source>
        <dbReference type="Pfam" id="PF00496"/>
    </source>
</evidence>
<sequence length="537" mass="57590">MATKDTDRSDRNSANPLTYVASRRSVLAVGGAGLGALFLAACGGSPASSPSNTKSAGKPKKGGTLRVAISDADTSDALDPGVIVTINAAMCLNNIFDRLLKIDDTTLAATPALATAWTANADATEWTIKLREGVKWHDGSDFTSKDVAFTFKHWLDPKAGSAVNLAVAPYMDASGVSTPDASTVVLKLNKANSIFLESVCTSFGSGILKDGTDFSAATVAGTGPFKLKSWKPGQGWSLVRNDDYWNGAPYLDGIDATVTPDQGAKLQGVLAGSTDVTDTFPTALWSGLQGRSNVALETIKAERAWVFTFDQDKAPFNDQRVVEALRLATDRETLLKTAFQGHGAVAADIAVTSESPFYPPGLKPEYDPAKAKQLLADAGYPNGVDVELSTSSGVAGMSEVAQAWQQIVKDSGFNIKLKEFPATTYWSKGWLQTAAFQDYWHNAFPSVLFDYFYRKGAVWNGTHHDDPAVDKLTGEIYATLDADKRVALSQQALLEARKTYSYLIPLFVDAGYARASKVQGLTWDRVSSIDFSRAWIA</sequence>
<evidence type="ECO:0000256" key="1">
    <source>
        <dbReference type="ARBA" id="ARBA00004193"/>
    </source>
</evidence>
<evidence type="ECO:0000313" key="6">
    <source>
        <dbReference type="EMBL" id="RNM12057.1"/>
    </source>
</evidence>
<dbReference type="PANTHER" id="PTHR30290">
    <property type="entry name" value="PERIPLASMIC BINDING COMPONENT OF ABC TRANSPORTER"/>
    <property type="match status" value="1"/>
</dbReference>
<dbReference type="GO" id="GO:0042597">
    <property type="term" value="C:periplasmic space"/>
    <property type="evidence" value="ECO:0007669"/>
    <property type="project" value="UniProtKB-ARBA"/>
</dbReference>
<dbReference type="GO" id="GO:0043190">
    <property type="term" value="C:ATP-binding cassette (ABC) transporter complex"/>
    <property type="evidence" value="ECO:0007669"/>
    <property type="project" value="InterPro"/>
</dbReference>
<dbReference type="InterPro" id="IPR006311">
    <property type="entry name" value="TAT_signal"/>
</dbReference>
<protein>
    <submittedName>
        <fullName evidence="6">ABC transporter substrate-binding protein</fullName>
    </submittedName>
</protein>
<dbReference type="CDD" id="cd08503">
    <property type="entry name" value="PBP2_NikA_DppA_OppA_like_17"/>
    <property type="match status" value="1"/>
</dbReference>
<dbReference type="GO" id="GO:1904680">
    <property type="term" value="F:peptide transmembrane transporter activity"/>
    <property type="evidence" value="ECO:0007669"/>
    <property type="project" value="TreeGrafter"/>
</dbReference>
<dbReference type="PROSITE" id="PS01040">
    <property type="entry name" value="SBP_BACTERIAL_5"/>
    <property type="match status" value="1"/>
</dbReference>
<gene>
    <name evidence="6" type="ORF">EFL26_19760</name>
</gene>
<dbReference type="Proteomes" id="UP000279994">
    <property type="component" value="Unassembled WGS sequence"/>
</dbReference>
<dbReference type="Gene3D" id="3.40.190.10">
    <property type="entry name" value="Periplasmic binding protein-like II"/>
    <property type="match status" value="1"/>
</dbReference>
<dbReference type="OrthoDB" id="9796817at2"/>
<dbReference type="Pfam" id="PF00496">
    <property type="entry name" value="SBP_bac_5"/>
    <property type="match status" value="1"/>
</dbReference>